<proteinExistence type="predicted"/>
<sequence>MGPRWSALALALALAGTLALGGAAPTPPPPDGRVLDQLLAPRGAPNLPGTSYREFTTTLPDPRGGPIRGDVVEVDLTSPAVRVDLLTPPTVAAVATVPELAGRAGAVAAVNGGFFDEGGSGAPLGAEIVAGAPRSSGVPAGRRPAPPVPPGEDADSVVGIDRTGRAHLARVQFRGRLVAGRRTVPLAGLDGYAVPVDGVGVFDPAWGEASREAATCGSDTDPRAGCSADTLEVRVAGGRVTAVGPPGEGRLPAGTLALVGRERGAASLRALPVGTRVAVDYRFDAVGAPPLHVAVGALPLARAGRPLPGLQATERAPRTAVGLSADGRRLWLVTVDGRQDASVGTTLAELGRLLTDLGAPVAAALDGGGSTTMVRRGRDEDLTVVNSPSADPLRAVTDALAVLPR</sequence>
<reference evidence="5" key="1">
    <citation type="journal article" date="2019" name="Int. J. Syst. Evol. Microbiol.">
        <title>The Global Catalogue of Microorganisms (GCM) 10K type strain sequencing project: providing services to taxonomists for standard genome sequencing and annotation.</title>
        <authorList>
            <consortium name="The Broad Institute Genomics Platform"/>
            <consortium name="The Broad Institute Genome Sequencing Center for Infectious Disease"/>
            <person name="Wu L."/>
            <person name="Ma J."/>
        </authorList>
    </citation>
    <scope>NUCLEOTIDE SEQUENCE [LARGE SCALE GENOMIC DNA]</scope>
    <source>
        <strain evidence="5">CCUG 50347</strain>
    </source>
</reference>
<dbReference type="InterPro" id="IPR018711">
    <property type="entry name" value="NAGPA"/>
</dbReference>
<dbReference type="GO" id="GO:0016798">
    <property type="term" value="F:hydrolase activity, acting on glycosyl bonds"/>
    <property type="evidence" value="ECO:0007669"/>
    <property type="project" value="UniProtKB-KW"/>
</dbReference>
<feature type="domain" description="Phosphodiester glycosidase" evidence="3">
    <location>
        <begin position="231"/>
        <end position="402"/>
    </location>
</feature>
<gene>
    <name evidence="4" type="ORF">ACFPEL_26520</name>
</gene>
<protein>
    <submittedName>
        <fullName evidence="4">Phosphodiester glycosidase family protein</fullName>
    </submittedName>
</protein>
<feature type="region of interest" description="Disordered" evidence="1">
    <location>
        <begin position="41"/>
        <end position="66"/>
    </location>
</feature>
<keyword evidence="4" id="KW-0378">Hydrolase</keyword>
<keyword evidence="5" id="KW-1185">Reference proteome</keyword>
<keyword evidence="4" id="KW-0326">Glycosidase</keyword>
<dbReference type="RefSeq" id="WP_274190002.1">
    <property type="nucleotide sequence ID" value="NZ_BAABHN010000052.1"/>
</dbReference>
<comment type="caution">
    <text evidence="4">The sequence shown here is derived from an EMBL/GenBank/DDBJ whole genome shotgun (WGS) entry which is preliminary data.</text>
</comment>
<dbReference type="EMBL" id="JBHSIM010000052">
    <property type="protein sequence ID" value="MFC4835988.1"/>
    <property type="molecule type" value="Genomic_DNA"/>
</dbReference>
<dbReference type="Pfam" id="PF09992">
    <property type="entry name" value="NAGPA"/>
    <property type="match status" value="1"/>
</dbReference>
<organism evidence="4 5">
    <name type="scientific">Actinomycetospora chibensis</name>
    <dbReference type="NCBI Taxonomy" id="663606"/>
    <lineage>
        <taxon>Bacteria</taxon>
        <taxon>Bacillati</taxon>
        <taxon>Actinomycetota</taxon>
        <taxon>Actinomycetes</taxon>
        <taxon>Pseudonocardiales</taxon>
        <taxon>Pseudonocardiaceae</taxon>
        <taxon>Actinomycetospora</taxon>
    </lineage>
</organism>
<evidence type="ECO:0000313" key="4">
    <source>
        <dbReference type="EMBL" id="MFC4835988.1"/>
    </source>
</evidence>
<dbReference type="Proteomes" id="UP001595909">
    <property type="component" value="Unassembled WGS sequence"/>
</dbReference>
<evidence type="ECO:0000256" key="2">
    <source>
        <dbReference type="SAM" id="SignalP"/>
    </source>
</evidence>
<evidence type="ECO:0000256" key="1">
    <source>
        <dbReference type="SAM" id="MobiDB-lite"/>
    </source>
</evidence>
<name>A0ABV9RQ91_9PSEU</name>
<dbReference type="PANTHER" id="PTHR40446">
    <property type="entry name" value="N-ACETYLGLUCOSAMINE-1-PHOSPHODIESTER ALPHA-N-ACETYLGLUCOSAMINIDASE"/>
    <property type="match status" value="1"/>
</dbReference>
<accession>A0ABV9RQ91</accession>
<keyword evidence="2" id="KW-0732">Signal</keyword>
<evidence type="ECO:0000259" key="3">
    <source>
        <dbReference type="Pfam" id="PF09992"/>
    </source>
</evidence>
<feature type="chain" id="PRO_5045181017" evidence="2">
    <location>
        <begin position="24"/>
        <end position="405"/>
    </location>
</feature>
<feature type="region of interest" description="Disordered" evidence="1">
    <location>
        <begin position="133"/>
        <end position="157"/>
    </location>
</feature>
<feature type="signal peptide" evidence="2">
    <location>
        <begin position="1"/>
        <end position="23"/>
    </location>
</feature>
<dbReference type="PANTHER" id="PTHR40446:SF2">
    <property type="entry name" value="N-ACETYLGLUCOSAMINE-1-PHOSPHODIESTER ALPHA-N-ACETYLGLUCOSAMINIDASE"/>
    <property type="match status" value="1"/>
</dbReference>
<evidence type="ECO:0000313" key="5">
    <source>
        <dbReference type="Proteomes" id="UP001595909"/>
    </source>
</evidence>